<dbReference type="VEuPathDB" id="TriTrypDB:BSAL_37500"/>
<dbReference type="Proteomes" id="UP000051952">
    <property type="component" value="Unassembled WGS sequence"/>
</dbReference>
<proteinExistence type="predicted"/>
<keyword evidence="4" id="KW-1185">Reference proteome</keyword>
<organism evidence="3 4">
    <name type="scientific">Bodo saltans</name>
    <name type="common">Flagellated protozoan</name>
    <dbReference type="NCBI Taxonomy" id="75058"/>
    <lineage>
        <taxon>Eukaryota</taxon>
        <taxon>Discoba</taxon>
        <taxon>Euglenozoa</taxon>
        <taxon>Kinetoplastea</taxon>
        <taxon>Metakinetoplastina</taxon>
        <taxon>Eubodonida</taxon>
        <taxon>Bodonidae</taxon>
        <taxon>Bodo</taxon>
    </lineage>
</organism>
<gene>
    <name evidence="3" type="ORF">BSAL_37500</name>
</gene>
<feature type="compositionally biased region" description="Polar residues" evidence="2">
    <location>
        <begin position="15"/>
        <end position="42"/>
    </location>
</feature>
<evidence type="ECO:0000313" key="4">
    <source>
        <dbReference type="Proteomes" id="UP000051952"/>
    </source>
</evidence>
<dbReference type="AlphaFoldDB" id="A0A0S4JPP0"/>
<reference evidence="4" key="1">
    <citation type="submission" date="2015-09" db="EMBL/GenBank/DDBJ databases">
        <authorList>
            <consortium name="Pathogen Informatics"/>
        </authorList>
    </citation>
    <scope>NUCLEOTIDE SEQUENCE [LARGE SCALE GENOMIC DNA]</scope>
    <source>
        <strain evidence="4">Lake Konstanz</strain>
    </source>
</reference>
<sequence>MQKIDNSSEVKRISSEMNSTSSQNKPSSQHSDASAAERQNIQGKKILALEDDLKDSRTLFKNQHSDKAELRRQLSPYASAEENQPIALRLRHELDTAKRRCAAVEKNLEEALTTIEKWRVSETQLLARHKRSSAELASTSAILRSERAAAEELSNKADMLQRDLRTATDRLNAVIQSKGKDVTTNLHGTSRCDKAQMDALKKKDANINPRHCPRAVPARNTDTSERKSITGRARIAGQHLQVGVDLAANDACTAMHAAARGAHTPPNTLSSDTTAIHTNICSTEMLDSAAVSEQRANNIKILLLEHKEVVNTVLGGHYQMVCHCASDEERLTVPIHLFLDILRSRVEASSGAVDVLPESVAAFPLPGSIECIHPTLLLDKSSKYFALSQLQIDLGVIPQNLNRTEMIITVCVLFLVFS</sequence>
<name>A0A0S4JPP0_BODSA</name>
<evidence type="ECO:0000313" key="3">
    <source>
        <dbReference type="EMBL" id="CUG92477.1"/>
    </source>
</evidence>
<keyword evidence="1" id="KW-0175">Coiled coil</keyword>
<feature type="coiled-coil region" evidence="1">
    <location>
        <begin position="143"/>
        <end position="170"/>
    </location>
</feature>
<feature type="region of interest" description="Disordered" evidence="2">
    <location>
        <begin position="1"/>
        <end position="42"/>
    </location>
</feature>
<evidence type="ECO:0000256" key="2">
    <source>
        <dbReference type="SAM" id="MobiDB-lite"/>
    </source>
</evidence>
<accession>A0A0S4JPP0</accession>
<feature type="coiled-coil region" evidence="1">
    <location>
        <begin position="87"/>
        <end position="114"/>
    </location>
</feature>
<protein>
    <submittedName>
        <fullName evidence="3">Uncharacterized protein</fullName>
    </submittedName>
</protein>
<dbReference type="EMBL" id="CYKH01002044">
    <property type="protein sequence ID" value="CUG92477.1"/>
    <property type="molecule type" value="Genomic_DNA"/>
</dbReference>
<feature type="compositionally biased region" description="Basic and acidic residues" evidence="2">
    <location>
        <begin position="1"/>
        <end position="14"/>
    </location>
</feature>
<feature type="region of interest" description="Disordered" evidence="2">
    <location>
        <begin position="207"/>
        <end position="226"/>
    </location>
</feature>
<evidence type="ECO:0000256" key="1">
    <source>
        <dbReference type="SAM" id="Coils"/>
    </source>
</evidence>